<sequence>MTQEKNDVPVHESSAPSEEKELPDELGIEKIDLFFEVTEVHTHLPQHRDDCMDLIHVQDAKMQKIKPAGGKGYTAGSSCIINIVMYKKEAKIHLHSGAFCICVGNDYLERTYTNWQEQLMPIECIKFSSANQNMRRLGIFEAEMIFLHPAGSIKLKVDFFVMNDYS</sequence>
<feature type="compositionally biased region" description="Basic and acidic residues" evidence="1">
    <location>
        <begin position="1"/>
        <end position="10"/>
    </location>
</feature>
<dbReference type="AlphaFoldDB" id="A0A9Q3FD10"/>
<accession>A0A9Q3FD10</accession>
<name>A0A9Q3FD10_9BASI</name>
<comment type="caution">
    <text evidence="2">The sequence shown here is derived from an EMBL/GenBank/DDBJ whole genome shotgun (WGS) entry which is preliminary data.</text>
</comment>
<proteinExistence type="predicted"/>
<feature type="region of interest" description="Disordered" evidence="1">
    <location>
        <begin position="1"/>
        <end position="22"/>
    </location>
</feature>
<dbReference type="EMBL" id="AVOT02042659">
    <property type="protein sequence ID" value="MBW0538081.1"/>
    <property type="molecule type" value="Genomic_DNA"/>
</dbReference>
<dbReference type="Proteomes" id="UP000765509">
    <property type="component" value="Unassembled WGS sequence"/>
</dbReference>
<protein>
    <submittedName>
        <fullName evidence="2">Uncharacterized protein</fullName>
    </submittedName>
</protein>
<gene>
    <name evidence="2" type="ORF">O181_077796</name>
</gene>
<evidence type="ECO:0000313" key="2">
    <source>
        <dbReference type="EMBL" id="MBW0538081.1"/>
    </source>
</evidence>
<evidence type="ECO:0000313" key="3">
    <source>
        <dbReference type="Proteomes" id="UP000765509"/>
    </source>
</evidence>
<evidence type="ECO:0000256" key="1">
    <source>
        <dbReference type="SAM" id="MobiDB-lite"/>
    </source>
</evidence>
<reference evidence="2" key="1">
    <citation type="submission" date="2021-03" db="EMBL/GenBank/DDBJ databases">
        <title>Draft genome sequence of rust myrtle Austropuccinia psidii MF-1, a brazilian biotype.</title>
        <authorList>
            <person name="Quecine M.C."/>
            <person name="Pachon D.M.R."/>
            <person name="Bonatelli M.L."/>
            <person name="Correr F.H."/>
            <person name="Franceschini L.M."/>
            <person name="Leite T.F."/>
            <person name="Margarido G.R.A."/>
            <person name="Almeida C.A."/>
            <person name="Ferrarezi J.A."/>
            <person name="Labate C.A."/>
        </authorList>
    </citation>
    <scope>NUCLEOTIDE SEQUENCE</scope>
    <source>
        <strain evidence="2">MF-1</strain>
    </source>
</reference>
<organism evidence="2 3">
    <name type="scientific">Austropuccinia psidii MF-1</name>
    <dbReference type="NCBI Taxonomy" id="1389203"/>
    <lineage>
        <taxon>Eukaryota</taxon>
        <taxon>Fungi</taxon>
        <taxon>Dikarya</taxon>
        <taxon>Basidiomycota</taxon>
        <taxon>Pucciniomycotina</taxon>
        <taxon>Pucciniomycetes</taxon>
        <taxon>Pucciniales</taxon>
        <taxon>Sphaerophragmiaceae</taxon>
        <taxon>Austropuccinia</taxon>
    </lineage>
</organism>
<keyword evidence="3" id="KW-1185">Reference proteome</keyword>